<dbReference type="InterPro" id="IPR050679">
    <property type="entry name" value="Bact_HTH_transcr_reg"/>
</dbReference>
<dbReference type="Proteomes" id="UP000292693">
    <property type="component" value="Unassembled WGS sequence"/>
</dbReference>
<dbReference type="GeneID" id="97271804"/>
<evidence type="ECO:0000313" key="5">
    <source>
        <dbReference type="EMBL" id="RZE15335.1"/>
    </source>
</evidence>
<evidence type="ECO:0000256" key="2">
    <source>
        <dbReference type="ARBA" id="ARBA00023125"/>
    </source>
</evidence>
<dbReference type="SMART" id="SM00866">
    <property type="entry name" value="UTRA"/>
    <property type="match status" value="1"/>
</dbReference>
<dbReference type="InterPro" id="IPR036388">
    <property type="entry name" value="WH-like_DNA-bd_sf"/>
</dbReference>
<dbReference type="Gene3D" id="1.10.10.10">
    <property type="entry name" value="Winged helix-like DNA-binding domain superfamily/Winged helix DNA-binding domain"/>
    <property type="match status" value="1"/>
</dbReference>
<keyword evidence="2" id="KW-0238">DNA-binding</keyword>
<dbReference type="RefSeq" id="WP_129806032.1">
    <property type="nucleotide sequence ID" value="NZ_CP108648.1"/>
</dbReference>
<dbReference type="InterPro" id="IPR028978">
    <property type="entry name" value="Chorismate_lyase_/UTRA_dom_sf"/>
</dbReference>
<dbReference type="InterPro" id="IPR036390">
    <property type="entry name" value="WH_DNA-bd_sf"/>
</dbReference>
<evidence type="ECO:0000313" key="6">
    <source>
        <dbReference type="Proteomes" id="UP000292693"/>
    </source>
</evidence>
<dbReference type="EMBL" id="PKLL01000034">
    <property type="protein sequence ID" value="RZE15335.1"/>
    <property type="molecule type" value="Genomic_DNA"/>
</dbReference>
<evidence type="ECO:0000256" key="3">
    <source>
        <dbReference type="ARBA" id="ARBA00023163"/>
    </source>
</evidence>
<dbReference type="PANTHER" id="PTHR44846:SF17">
    <property type="entry name" value="GNTR-FAMILY TRANSCRIPTIONAL REGULATOR"/>
    <property type="match status" value="1"/>
</dbReference>
<dbReference type="Gene3D" id="3.40.1410.10">
    <property type="entry name" value="Chorismate lyase-like"/>
    <property type="match status" value="1"/>
</dbReference>
<dbReference type="Pfam" id="PF00392">
    <property type="entry name" value="GntR"/>
    <property type="match status" value="1"/>
</dbReference>
<dbReference type="SMART" id="SM00345">
    <property type="entry name" value="HTH_GNTR"/>
    <property type="match status" value="1"/>
</dbReference>
<keyword evidence="1" id="KW-0805">Transcription regulation</keyword>
<keyword evidence="3" id="KW-0804">Transcription</keyword>
<feature type="domain" description="HTH gntR-type" evidence="4">
    <location>
        <begin position="1"/>
        <end position="69"/>
    </location>
</feature>
<dbReference type="InterPro" id="IPR011663">
    <property type="entry name" value="UTRA"/>
</dbReference>
<proteinExistence type="predicted"/>
<dbReference type="Pfam" id="PF07702">
    <property type="entry name" value="UTRA"/>
    <property type="match status" value="1"/>
</dbReference>
<reference evidence="5 6" key="1">
    <citation type="submission" date="2017-12" db="EMBL/GenBank/DDBJ databases">
        <title>Population genomics insights into the ecological differentiation and adaptive evolution in streptomycetes.</title>
        <authorList>
            <person name="Li Y."/>
            <person name="Huang Y."/>
        </authorList>
    </citation>
    <scope>NUCLEOTIDE SEQUENCE [LARGE SCALE GENOMIC DNA]</scope>
    <source>
        <strain evidence="5 6">NBRC 100770</strain>
    </source>
</reference>
<sequence>MSKWQDLYAQLVRQIEGGEHPPGSKLPKVSDLVAKGRGSTTTVQRAYAELEQDGYVTMRRRGGTIVRDRTIVRIPLSRYSASADSGGTKGPWEAATAAQGLDGRMVVCDPAGEEVSAPEDVAAALGIPAGSPVIRRRRQAMIGDEVVQHQVAWYEKSLAVRLGLDSPSKIEGGVLSLMEPLDPTEADERIRAWRPTAAQAAELGIGSGVPVMTVERTTRNGEGVVLELLRITCAADRVELVYDGLPLKKRRRQSRQVRPKS</sequence>
<accession>A0A8G1ZJV3</accession>
<evidence type="ECO:0000259" key="4">
    <source>
        <dbReference type="PROSITE" id="PS50949"/>
    </source>
</evidence>
<dbReference type="GO" id="GO:0003677">
    <property type="term" value="F:DNA binding"/>
    <property type="evidence" value="ECO:0007669"/>
    <property type="project" value="UniProtKB-KW"/>
</dbReference>
<dbReference type="AlphaFoldDB" id="A0A8G1ZJV3"/>
<evidence type="ECO:0000256" key="1">
    <source>
        <dbReference type="ARBA" id="ARBA00023015"/>
    </source>
</evidence>
<protein>
    <submittedName>
        <fullName evidence="5">GntR family transcriptional regulator</fullName>
    </submittedName>
</protein>
<dbReference type="SUPFAM" id="SSF46785">
    <property type="entry name" value="Winged helix' DNA-binding domain"/>
    <property type="match status" value="1"/>
</dbReference>
<dbReference type="PANTHER" id="PTHR44846">
    <property type="entry name" value="MANNOSYL-D-GLYCERATE TRANSPORT/METABOLISM SYSTEM REPRESSOR MNGR-RELATED"/>
    <property type="match status" value="1"/>
</dbReference>
<dbReference type="PROSITE" id="PS50949">
    <property type="entry name" value="HTH_GNTR"/>
    <property type="match status" value="1"/>
</dbReference>
<dbReference type="CDD" id="cd07377">
    <property type="entry name" value="WHTH_GntR"/>
    <property type="match status" value="1"/>
</dbReference>
<comment type="caution">
    <text evidence="5">The sequence shown here is derived from an EMBL/GenBank/DDBJ whole genome shotgun (WGS) entry which is preliminary data.</text>
</comment>
<dbReference type="GO" id="GO:0045892">
    <property type="term" value="P:negative regulation of DNA-templated transcription"/>
    <property type="evidence" value="ECO:0007669"/>
    <property type="project" value="TreeGrafter"/>
</dbReference>
<dbReference type="SUPFAM" id="SSF64288">
    <property type="entry name" value="Chorismate lyase-like"/>
    <property type="match status" value="1"/>
</dbReference>
<gene>
    <name evidence="5" type="ORF">C0Q92_31060</name>
</gene>
<dbReference type="GO" id="GO:0003700">
    <property type="term" value="F:DNA-binding transcription factor activity"/>
    <property type="evidence" value="ECO:0007669"/>
    <property type="project" value="InterPro"/>
</dbReference>
<organism evidence="5 6">
    <name type="scientific">Streptomyces albidoflavus</name>
    <dbReference type="NCBI Taxonomy" id="1886"/>
    <lineage>
        <taxon>Bacteria</taxon>
        <taxon>Bacillati</taxon>
        <taxon>Actinomycetota</taxon>
        <taxon>Actinomycetes</taxon>
        <taxon>Kitasatosporales</taxon>
        <taxon>Streptomycetaceae</taxon>
        <taxon>Streptomyces</taxon>
        <taxon>Streptomyces albidoflavus group</taxon>
    </lineage>
</organism>
<dbReference type="InterPro" id="IPR000524">
    <property type="entry name" value="Tscrpt_reg_HTH_GntR"/>
</dbReference>
<name>A0A8G1ZJV3_9ACTN</name>